<dbReference type="InterPro" id="IPR013786">
    <property type="entry name" value="AcylCoA_DH/ox_N"/>
</dbReference>
<dbReference type="InterPro" id="IPR009100">
    <property type="entry name" value="AcylCoA_DH/oxidase_NM_dom_sf"/>
</dbReference>
<gene>
    <name evidence="2" type="ORF">SAMN05660690_3823</name>
</gene>
<dbReference type="Pfam" id="PF02771">
    <property type="entry name" value="Acyl-CoA_dh_N"/>
    <property type="match status" value="1"/>
</dbReference>
<evidence type="ECO:0000259" key="1">
    <source>
        <dbReference type="Pfam" id="PF02771"/>
    </source>
</evidence>
<dbReference type="AlphaFoldDB" id="A0A1G6TBY0"/>
<organism evidence="2 3">
    <name type="scientific">Geodermatophilus telluris</name>
    <dbReference type="NCBI Taxonomy" id="1190417"/>
    <lineage>
        <taxon>Bacteria</taxon>
        <taxon>Bacillati</taxon>
        <taxon>Actinomycetota</taxon>
        <taxon>Actinomycetes</taxon>
        <taxon>Geodermatophilales</taxon>
        <taxon>Geodermatophilaceae</taxon>
        <taxon>Geodermatophilus</taxon>
    </lineage>
</organism>
<dbReference type="Gene3D" id="1.10.540.10">
    <property type="entry name" value="Acyl-CoA dehydrogenase/oxidase, N-terminal domain"/>
    <property type="match status" value="1"/>
</dbReference>
<name>A0A1G6TBY0_9ACTN</name>
<dbReference type="GO" id="GO:0050660">
    <property type="term" value="F:flavin adenine dinucleotide binding"/>
    <property type="evidence" value="ECO:0007669"/>
    <property type="project" value="InterPro"/>
</dbReference>
<accession>A0A1G6TBY0</accession>
<evidence type="ECO:0000313" key="3">
    <source>
        <dbReference type="Proteomes" id="UP000199416"/>
    </source>
</evidence>
<protein>
    <submittedName>
        <fullName evidence="2">Acyl-CoA dehydrogenase, N-terminal domain</fullName>
    </submittedName>
</protein>
<evidence type="ECO:0000313" key="2">
    <source>
        <dbReference type="EMBL" id="SDD26642.1"/>
    </source>
</evidence>
<dbReference type="EMBL" id="FMZF01000006">
    <property type="protein sequence ID" value="SDD26642.1"/>
    <property type="molecule type" value="Genomic_DNA"/>
</dbReference>
<reference evidence="3" key="1">
    <citation type="submission" date="2016-10" db="EMBL/GenBank/DDBJ databases">
        <authorList>
            <person name="Varghese N."/>
            <person name="Submissions S."/>
        </authorList>
    </citation>
    <scope>NUCLEOTIDE SEQUENCE [LARGE SCALE GENOMIC DNA]</scope>
    <source>
        <strain evidence="3">DSM 45421</strain>
    </source>
</reference>
<feature type="domain" description="Acyl-CoA dehydrogenase/oxidase N-terminal" evidence="1">
    <location>
        <begin position="6"/>
        <end position="97"/>
    </location>
</feature>
<sequence length="330" mass="32996">MTGPVATARELAASLLAPAAAAVEAAGAVPRGHLDALAGAGLYGLTGPRPSGGLGADAVTVAAVVEELAAGDLATTFVWLQHLGVVARLAAAGTHPQLLADLCAGRRRAGVALQAATRPGPPAMTARADGGDLVLDGAVPWVTGWGAVDVLLVAARDGADVAFVLVDAVEGPTLAVAAQPLVAVRASATVELRLTGHRVPADRLVRRRPFSEVLAADAATLRVNGSLALGLVRRCTRLVGPSPLDGELAAVRARLDAAGPDELPAARAEAAALAHRAAGALAVASGSSAVRSGSDAERTLREALFLLVFGTRPAIRAALLDRLGAASAPR</sequence>
<dbReference type="SUPFAM" id="SSF56645">
    <property type="entry name" value="Acyl-CoA dehydrogenase NM domain-like"/>
    <property type="match status" value="1"/>
</dbReference>
<dbReference type="InterPro" id="IPR037069">
    <property type="entry name" value="AcylCoA_DH/ox_N_sf"/>
</dbReference>
<dbReference type="Gene3D" id="2.40.110.10">
    <property type="entry name" value="Butyryl-CoA Dehydrogenase, subunit A, domain 2"/>
    <property type="match status" value="1"/>
</dbReference>
<proteinExistence type="predicted"/>
<dbReference type="InterPro" id="IPR046373">
    <property type="entry name" value="Acyl-CoA_Oxase/DH_mid-dom_sf"/>
</dbReference>
<dbReference type="GO" id="GO:0003995">
    <property type="term" value="F:acyl-CoA dehydrogenase activity"/>
    <property type="evidence" value="ECO:0007669"/>
    <property type="project" value="TreeGrafter"/>
</dbReference>
<dbReference type="OrthoDB" id="3536625at2"/>
<dbReference type="RefSeq" id="WP_091367633.1">
    <property type="nucleotide sequence ID" value="NZ_FMZF01000006.1"/>
</dbReference>
<keyword evidence="3" id="KW-1185">Reference proteome</keyword>
<dbReference type="STRING" id="1190417.SAMN05660690_3823"/>
<dbReference type="PANTHER" id="PTHR43884:SF12">
    <property type="entry name" value="ISOVALERYL-COA DEHYDROGENASE, MITOCHONDRIAL-RELATED"/>
    <property type="match status" value="1"/>
</dbReference>
<dbReference type="Proteomes" id="UP000199416">
    <property type="component" value="Unassembled WGS sequence"/>
</dbReference>
<dbReference type="PANTHER" id="PTHR43884">
    <property type="entry name" value="ACYL-COA DEHYDROGENASE"/>
    <property type="match status" value="1"/>
</dbReference>